<keyword evidence="5" id="KW-0697">Rotamase</keyword>
<evidence type="ECO:0000259" key="7">
    <source>
        <dbReference type="PROSITE" id="PS50198"/>
    </source>
</evidence>
<dbReference type="EMBL" id="QWFX01000013">
    <property type="protein sequence ID" value="RIJ27883.1"/>
    <property type="molecule type" value="Genomic_DNA"/>
</dbReference>
<organism evidence="8 9">
    <name type="scientific">Henriciella mobilis</name>
    <dbReference type="NCBI Taxonomy" id="2305467"/>
    <lineage>
        <taxon>Bacteria</taxon>
        <taxon>Pseudomonadati</taxon>
        <taxon>Pseudomonadota</taxon>
        <taxon>Alphaproteobacteria</taxon>
        <taxon>Hyphomonadales</taxon>
        <taxon>Hyphomonadaceae</taxon>
        <taxon>Henriciella</taxon>
    </lineage>
</organism>
<dbReference type="Gene3D" id="1.10.4030.10">
    <property type="entry name" value="Porin chaperone SurA, peptide-binding domain"/>
    <property type="match status" value="1"/>
</dbReference>
<dbReference type="OrthoDB" id="9791746at2"/>
<dbReference type="SUPFAM" id="SSF109998">
    <property type="entry name" value="Triger factor/SurA peptide-binding domain-like"/>
    <property type="match status" value="1"/>
</dbReference>
<evidence type="ECO:0000313" key="9">
    <source>
        <dbReference type="Proteomes" id="UP000266385"/>
    </source>
</evidence>
<gene>
    <name evidence="8" type="ORF">D1223_10680</name>
</gene>
<evidence type="ECO:0000256" key="6">
    <source>
        <dbReference type="SAM" id="SignalP"/>
    </source>
</evidence>
<evidence type="ECO:0000313" key="8">
    <source>
        <dbReference type="EMBL" id="RIJ27883.1"/>
    </source>
</evidence>
<evidence type="ECO:0000256" key="5">
    <source>
        <dbReference type="PROSITE-ProRule" id="PRU00278"/>
    </source>
</evidence>
<proteinExistence type="predicted"/>
<dbReference type="InterPro" id="IPR046357">
    <property type="entry name" value="PPIase_dom_sf"/>
</dbReference>
<dbReference type="PROSITE" id="PS50198">
    <property type="entry name" value="PPIC_PPIASE_2"/>
    <property type="match status" value="1"/>
</dbReference>
<reference evidence="8 9" key="1">
    <citation type="submission" date="2018-08" db="EMBL/GenBank/DDBJ databases">
        <title>Henriciella mobilis sp. nov., isolated from seawater.</title>
        <authorList>
            <person name="Cheng H."/>
            <person name="Wu Y.-H."/>
            <person name="Xu X.-W."/>
            <person name="Guo L.-L."/>
        </authorList>
    </citation>
    <scope>NUCLEOTIDE SEQUENCE [LARGE SCALE GENOMIC DNA]</scope>
    <source>
        <strain evidence="8 9">JN25</strain>
    </source>
</reference>
<dbReference type="InterPro" id="IPR027304">
    <property type="entry name" value="Trigger_fact/SurA_dom_sf"/>
</dbReference>
<dbReference type="InterPro" id="IPR050280">
    <property type="entry name" value="OMP_Chaperone_SurA"/>
</dbReference>
<dbReference type="PROSITE" id="PS01096">
    <property type="entry name" value="PPIC_PPIASE_1"/>
    <property type="match status" value="1"/>
</dbReference>
<evidence type="ECO:0000256" key="4">
    <source>
        <dbReference type="ARBA" id="ARBA00031484"/>
    </source>
</evidence>
<dbReference type="RefSeq" id="WP_119376419.1">
    <property type="nucleotide sequence ID" value="NZ_QWFX01000013.1"/>
</dbReference>
<protein>
    <recommendedName>
        <fullName evidence="1">Parvulin-like PPIase</fullName>
    </recommendedName>
    <alternativeName>
        <fullName evidence="3">Peptidyl-prolyl cis-trans isomerase plp</fullName>
    </alternativeName>
    <alternativeName>
        <fullName evidence="4">Rotamase plp</fullName>
    </alternativeName>
</protein>
<dbReference type="SUPFAM" id="SSF54534">
    <property type="entry name" value="FKBP-like"/>
    <property type="match status" value="1"/>
</dbReference>
<dbReference type="Pfam" id="PF00639">
    <property type="entry name" value="Rotamase"/>
    <property type="match status" value="1"/>
</dbReference>
<dbReference type="PANTHER" id="PTHR47637">
    <property type="entry name" value="CHAPERONE SURA"/>
    <property type="match status" value="1"/>
</dbReference>
<comment type="caution">
    <text evidence="8">The sequence shown here is derived from an EMBL/GenBank/DDBJ whole genome shotgun (WGS) entry which is preliminary data.</text>
</comment>
<dbReference type="InterPro" id="IPR023058">
    <property type="entry name" value="PPIase_PpiC_CS"/>
</dbReference>
<dbReference type="Pfam" id="PF13624">
    <property type="entry name" value="SurA_N_3"/>
    <property type="match status" value="1"/>
</dbReference>
<keyword evidence="9" id="KW-1185">Reference proteome</keyword>
<keyword evidence="5 8" id="KW-0413">Isomerase</keyword>
<dbReference type="PANTHER" id="PTHR47637:SF1">
    <property type="entry name" value="CHAPERONE SURA"/>
    <property type="match status" value="1"/>
</dbReference>
<dbReference type="AlphaFoldDB" id="A0A399RAS9"/>
<keyword evidence="2 6" id="KW-0732">Signal</keyword>
<evidence type="ECO:0000256" key="1">
    <source>
        <dbReference type="ARBA" id="ARBA00018370"/>
    </source>
</evidence>
<evidence type="ECO:0000256" key="2">
    <source>
        <dbReference type="ARBA" id="ARBA00022729"/>
    </source>
</evidence>
<sequence length="413" mass="45007">MIRLAATAIALALTAPAAMAPSHAQEAQTIEGIVAIVNDQPISYSDVRQRASLLLLTLGAQRPTPEQQQQIAAQALDELIDEKLQLQEAAEYEVEISQEDINRSIEDMARQSGLDRETLIGVLRQANVDPQSLEAQMRAEIAWRRIMGGLYGSRIRISSNQIDERLKRLEAASQETQYRLGEIFLYTANETEKQQALQGASTIIEQLQNGAPFEVAAERFSSAPTAATGGDMGFVSLEDVDPAVAEVVRSMDEAGLSAPIAVENGVYIIEYRGKRDPSETFTVVDMVRLAVGNNSEEDLLAATAAASDCETAREVASNDPNLDASDLSDVRLSDLGPEAQAMIDAVEIGGHTDIMAMGGSLGVMYLCNREQSGDTLPTRDQIEDQLYGRQLNMISQRELRNLRREATIIQRGS</sequence>
<evidence type="ECO:0000256" key="3">
    <source>
        <dbReference type="ARBA" id="ARBA00030642"/>
    </source>
</evidence>
<name>A0A399RAS9_9PROT</name>
<feature type="signal peptide" evidence="6">
    <location>
        <begin position="1"/>
        <end position="20"/>
    </location>
</feature>
<dbReference type="InterPro" id="IPR000297">
    <property type="entry name" value="PPIase_PpiC"/>
</dbReference>
<dbReference type="GO" id="GO:0003755">
    <property type="term" value="F:peptidyl-prolyl cis-trans isomerase activity"/>
    <property type="evidence" value="ECO:0007669"/>
    <property type="project" value="UniProtKB-KW"/>
</dbReference>
<feature type="chain" id="PRO_5017279838" description="Parvulin-like PPIase" evidence="6">
    <location>
        <begin position="21"/>
        <end position="413"/>
    </location>
</feature>
<feature type="domain" description="PpiC" evidence="7">
    <location>
        <begin position="175"/>
        <end position="273"/>
    </location>
</feature>
<accession>A0A399RAS9</accession>
<dbReference type="Proteomes" id="UP000266385">
    <property type="component" value="Unassembled WGS sequence"/>
</dbReference>
<dbReference type="Gene3D" id="3.10.50.40">
    <property type="match status" value="1"/>
</dbReference>